<proteinExistence type="predicted"/>
<dbReference type="VEuPathDB" id="VectorBase:SSCA001117"/>
<name>A0A132AIK2_SARSC</name>
<sequence length="160" mass="18462">MERNSFKCIRLFQHPKQNCDITCKIVGGVFASIFSITLIYWCFYCCAAITEKLGHHSYIDNADYSLPSAHEPDEDYHDDGEDLRDNRSDSITNSIDRPPAYEEVVREEQHHHYDGTNLESDGIVDSMKVDQSKTSNEANQNRHDILPSYSSVWKSEDQIR</sequence>
<keyword evidence="2" id="KW-0812">Transmembrane</keyword>
<keyword evidence="2" id="KW-1133">Transmembrane helix</keyword>
<protein>
    <submittedName>
        <fullName evidence="3">Uncharacterized protein</fullName>
    </submittedName>
</protein>
<dbReference type="AlphaFoldDB" id="A0A132AIK2"/>
<evidence type="ECO:0000256" key="2">
    <source>
        <dbReference type="SAM" id="Phobius"/>
    </source>
</evidence>
<keyword evidence="2" id="KW-0472">Membrane</keyword>
<organism evidence="3 4">
    <name type="scientific">Sarcoptes scabiei</name>
    <name type="common">Itch mite</name>
    <name type="synonym">Acarus scabiei</name>
    <dbReference type="NCBI Taxonomy" id="52283"/>
    <lineage>
        <taxon>Eukaryota</taxon>
        <taxon>Metazoa</taxon>
        <taxon>Ecdysozoa</taxon>
        <taxon>Arthropoda</taxon>
        <taxon>Chelicerata</taxon>
        <taxon>Arachnida</taxon>
        <taxon>Acari</taxon>
        <taxon>Acariformes</taxon>
        <taxon>Sarcoptiformes</taxon>
        <taxon>Astigmata</taxon>
        <taxon>Psoroptidia</taxon>
        <taxon>Sarcoptoidea</taxon>
        <taxon>Sarcoptidae</taxon>
        <taxon>Sarcoptinae</taxon>
        <taxon>Sarcoptes</taxon>
    </lineage>
</organism>
<dbReference type="OrthoDB" id="6513656at2759"/>
<feature type="transmembrane region" description="Helical" evidence="2">
    <location>
        <begin position="21"/>
        <end position="41"/>
    </location>
</feature>
<accession>A0A132AIK2</accession>
<feature type="region of interest" description="Disordered" evidence="1">
    <location>
        <begin position="68"/>
        <end position="100"/>
    </location>
</feature>
<dbReference type="Proteomes" id="UP000616769">
    <property type="component" value="Unassembled WGS sequence"/>
</dbReference>
<evidence type="ECO:0000313" key="3">
    <source>
        <dbReference type="EMBL" id="KPM10826.1"/>
    </source>
</evidence>
<dbReference type="EMBL" id="JXLN01015826">
    <property type="protein sequence ID" value="KPM10826.1"/>
    <property type="molecule type" value="Genomic_DNA"/>
</dbReference>
<comment type="caution">
    <text evidence="3">The sequence shown here is derived from an EMBL/GenBank/DDBJ whole genome shotgun (WGS) entry which is preliminary data.</text>
</comment>
<feature type="compositionally biased region" description="Acidic residues" evidence="1">
    <location>
        <begin position="72"/>
        <end position="82"/>
    </location>
</feature>
<gene>
    <name evidence="3" type="ORF">QR98_0093890</name>
</gene>
<evidence type="ECO:0000256" key="1">
    <source>
        <dbReference type="SAM" id="MobiDB-lite"/>
    </source>
</evidence>
<evidence type="ECO:0000313" key="4">
    <source>
        <dbReference type="Proteomes" id="UP000616769"/>
    </source>
</evidence>
<reference evidence="3 4" key="1">
    <citation type="journal article" date="2015" name="Parasit. Vectors">
        <title>Draft genome of the scabies mite.</title>
        <authorList>
            <person name="Rider S.D.Jr."/>
            <person name="Morgan M.S."/>
            <person name="Arlian L.G."/>
        </authorList>
    </citation>
    <scope>NUCLEOTIDE SEQUENCE [LARGE SCALE GENOMIC DNA]</scope>
    <source>
        <strain evidence="3">Arlian Lab</strain>
    </source>
</reference>